<feature type="domain" description="Ig-like" evidence="17">
    <location>
        <begin position="16"/>
        <end position="111"/>
    </location>
</feature>
<dbReference type="InterPro" id="IPR013783">
    <property type="entry name" value="Ig-like_fold"/>
</dbReference>
<evidence type="ECO:0000256" key="8">
    <source>
        <dbReference type="ARBA" id="ARBA00022989"/>
    </source>
</evidence>
<keyword evidence="10" id="KW-1015">Disulfide bond</keyword>
<comment type="subcellular location">
    <subcellularLocation>
        <location evidence="1">Cell membrane</location>
        <topology evidence="1">Single-pass type I membrane protein</topology>
    </subcellularLocation>
</comment>
<dbReference type="SUPFAM" id="SSF48726">
    <property type="entry name" value="Immunoglobulin"/>
    <property type="match status" value="1"/>
</dbReference>
<evidence type="ECO:0000256" key="9">
    <source>
        <dbReference type="ARBA" id="ARBA00023136"/>
    </source>
</evidence>
<dbReference type="InterPro" id="IPR043226">
    <property type="entry name" value="NCR3"/>
</dbReference>
<keyword evidence="7" id="KW-0391">Immunity</keyword>
<evidence type="ECO:0000256" key="7">
    <source>
        <dbReference type="ARBA" id="ARBA00022859"/>
    </source>
</evidence>
<evidence type="ECO:0000256" key="10">
    <source>
        <dbReference type="ARBA" id="ARBA00023157"/>
    </source>
</evidence>
<dbReference type="Pfam" id="PF07686">
    <property type="entry name" value="V-set"/>
    <property type="match status" value="1"/>
</dbReference>
<reference evidence="18" key="1">
    <citation type="submission" date="2023-12" db="EMBL/GenBank/DDBJ databases">
        <authorList>
            <person name="Brown T."/>
        </authorList>
    </citation>
    <scope>NUCLEOTIDE SEQUENCE</scope>
</reference>
<feature type="non-terminal residue" evidence="18">
    <location>
        <position position="215"/>
    </location>
</feature>
<dbReference type="PROSITE" id="PS50835">
    <property type="entry name" value="IG_LIKE"/>
    <property type="match status" value="1"/>
</dbReference>
<evidence type="ECO:0000256" key="12">
    <source>
        <dbReference type="ARBA" id="ARBA00023180"/>
    </source>
</evidence>
<keyword evidence="8" id="KW-1133">Transmembrane helix</keyword>
<feature type="signal peptide" evidence="16">
    <location>
        <begin position="1"/>
        <end position="18"/>
    </location>
</feature>
<dbReference type="EMBL" id="OY882863">
    <property type="protein sequence ID" value="CAK6447174.1"/>
    <property type="molecule type" value="Genomic_DNA"/>
</dbReference>
<keyword evidence="6 16" id="KW-0732">Signal</keyword>
<dbReference type="Gene3D" id="2.60.40.10">
    <property type="entry name" value="Immunoglobulins"/>
    <property type="match status" value="1"/>
</dbReference>
<feature type="region of interest" description="Disordered" evidence="15">
    <location>
        <begin position="193"/>
        <end position="215"/>
    </location>
</feature>
<dbReference type="PANTHER" id="PTHR47904:SF1">
    <property type="entry name" value="NATURAL CYTOTOXICITY TRIGGERING RECEPTOR 3"/>
    <property type="match status" value="1"/>
</dbReference>
<evidence type="ECO:0000256" key="5">
    <source>
        <dbReference type="ARBA" id="ARBA00022692"/>
    </source>
</evidence>
<evidence type="ECO:0000313" key="18">
    <source>
        <dbReference type="EMBL" id="CAK6447174.1"/>
    </source>
</evidence>
<evidence type="ECO:0000256" key="2">
    <source>
        <dbReference type="ARBA" id="ARBA00006531"/>
    </source>
</evidence>
<keyword evidence="11" id="KW-0675">Receptor</keyword>
<evidence type="ECO:0000256" key="16">
    <source>
        <dbReference type="SAM" id="SignalP"/>
    </source>
</evidence>
<keyword evidence="19" id="KW-1185">Reference proteome</keyword>
<keyword evidence="5" id="KW-0812">Transmembrane</keyword>
<dbReference type="Proteomes" id="UP001314169">
    <property type="component" value="Chromosome 6"/>
</dbReference>
<comment type="similarity">
    <text evidence="2">Belongs to the natural cytotoxicity receptor (NCR) family.</text>
</comment>
<gene>
    <name evidence="18" type="ORF">MPIPNATIZW_LOCUS15480</name>
</gene>
<evidence type="ECO:0000256" key="1">
    <source>
        <dbReference type="ARBA" id="ARBA00004251"/>
    </source>
</evidence>
<feature type="non-terminal residue" evidence="18">
    <location>
        <position position="1"/>
    </location>
</feature>
<dbReference type="InterPro" id="IPR013106">
    <property type="entry name" value="Ig_V-set"/>
</dbReference>
<evidence type="ECO:0000259" key="17">
    <source>
        <dbReference type="PROSITE" id="PS50835"/>
    </source>
</evidence>
<evidence type="ECO:0000256" key="4">
    <source>
        <dbReference type="ARBA" id="ARBA00022475"/>
    </source>
</evidence>
<keyword evidence="9" id="KW-0472">Membrane</keyword>
<proteinExistence type="inferred from homology"/>
<organism evidence="18 19">
    <name type="scientific">Pipistrellus nathusii</name>
    <name type="common">Nathusius' pipistrelle</name>
    <dbReference type="NCBI Taxonomy" id="59473"/>
    <lineage>
        <taxon>Eukaryota</taxon>
        <taxon>Metazoa</taxon>
        <taxon>Chordata</taxon>
        <taxon>Craniata</taxon>
        <taxon>Vertebrata</taxon>
        <taxon>Euteleostomi</taxon>
        <taxon>Mammalia</taxon>
        <taxon>Eutheria</taxon>
        <taxon>Laurasiatheria</taxon>
        <taxon>Chiroptera</taxon>
        <taxon>Yangochiroptera</taxon>
        <taxon>Vespertilionidae</taxon>
        <taxon>Pipistrellus</taxon>
    </lineage>
</organism>
<sequence length="215" mass="22572">MAWMLLLAFTTLPPAPCALRVSQPPEVRAQEGATVLLPCSFNASSGTAAIGSVTWYRDTVAPGKEVRNGTLEFRGRLAPLASSRFLRDHQAELRIWDARGGDAGLYVCRVQVLGLGVGTGNGTLLVVETGPPGTGALTALLLRAGFCAFSFLSVAVGSTIYYHSRTPQCAPLWVLGMSKEELPSNCAWTSRPSAWGSAGSDPAPPAQEAEAVLGN</sequence>
<keyword evidence="13" id="KW-0393">Immunoglobulin domain</keyword>
<protein>
    <recommendedName>
        <fullName evidence="3">Natural cytotoxicity triggering receptor 3</fullName>
    </recommendedName>
    <alternativeName>
        <fullName evidence="14">Natural killer cell p30-related protein</fullName>
    </alternativeName>
</protein>
<dbReference type="PANTHER" id="PTHR47904">
    <property type="entry name" value="NATURAL CYTOTOXICITY TRIGGERING RECEPTOR 3"/>
    <property type="match status" value="1"/>
</dbReference>
<name>A0ABP0ABD5_PIPNA</name>
<evidence type="ECO:0000256" key="15">
    <source>
        <dbReference type="SAM" id="MobiDB-lite"/>
    </source>
</evidence>
<evidence type="ECO:0000256" key="11">
    <source>
        <dbReference type="ARBA" id="ARBA00023170"/>
    </source>
</evidence>
<dbReference type="InterPro" id="IPR003599">
    <property type="entry name" value="Ig_sub"/>
</dbReference>
<dbReference type="SMART" id="SM00409">
    <property type="entry name" value="IG"/>
    <property type="match status" value="1"/>
</dbReference>
<evidence type="ECO:0000313" key="19">
    <source>
        <dbReference type="Proteomes" id="UP001314169"/>
    </source>
</evidence>
<keyword evidence="12" id="KW-0325">Glycoprotein</keyword>
<evidence type="ECO:0000256" key="13">
    <source>
        <dbReference type="ARBA" id="ARBA00023319"/>
    </source>
</evidence>
<evidence type="ECO:0000256" key="6">
    <source>
        <dbReference type="ARBA" id="ARBA00022729"/>
    </source>
</evidence>
<dbReference type="InterPro" id="IPR007110">
    <property type="entry name" value="Ig-like_dom"/>
</dbReference>
<feature type="chain" id="PRO_5047082149" description="Natural cytotoxicity triggering receptor 3" evidence="16">
    <location>
        <begin position="19"/>
        <end position="215"/>
    </location>
</feature>
<accession>A0ABP0ABD5</accession>
<keyword evidence="4" id="KW-1003">Cell membrane</keyword>
<dbReference type="InterPro" id="IPR036179">
    <property type="entry name" value="Ig-like_dom_sf"/>
</dbReference>
<evidence type="ECO:0000256" key="14">
    <source>
        <dbReference type="ARBA" id="ARBA00032296"/>
    </source>
</evidence>
<evidence type="ECO:0000256" key="3">
    <source>
        <dbReference type="ARBA" id="ARBA00019135"/>
    </source>
</evidence>